<evidence type="ECO:0000313" key="3">
    <source>
        <dbReference type="Proteomes" id="UP000275267"/>
    </source>
</evidence>
<accession>A0A3L6RGN1</accession>
<dbReference type="Proteomes" id="UP000275267">
    <property type="component" value="Unassembled WGS sequence"/>
</dbReference>
<dbReference type="EMBL" id="PQIB02000008">
    <property type="protein sequence ID" value="RLN03486.1"/>
    <property type="molecule type" value="Genomic_DNA"/>
</dbReference>
<gene>
    <name evidence="2" type="ORF">C2845_PM13G09000</name>
</gene>
<comment type="caution">
    <text evidence="2">The sequence shown here is derived from an EMBL/GenBank/DDBJ whole genome shotgun (WGS) entry which is preliminary data.</text>
</comment>
<reference evidence="3" key="1">
    <citation type="journal article" date="2019" name="Nat. Commun.">
        <title>The genome of broomcorn millet.</title>
        <authorList>
            <person name="Zou C."/>
            <person name="Miki D."/>
            <person name="Li D."/>
            <person name="Tang Q."/>
            <person name="Xiao L."/>
            <person name="Rajput S."/>
            <person name="Deng P."/>
            <person name="Jia W."/>
            <person name="Huang R."/>
            <person name="Zhang M."/>
            <person name="Sun Y."/>
            <person name="Hu J."/>
            <person name="Fu X."/>
            <person name="Schnable P.S."/>
            <person name="Li F."/>
            <person name="Zhang H."/>
            <person name="Feng B."/>
            <person name="Zhu X."/>
            <person name="Liu R."/>
            <person name="Schnable J.C."/>
            <person name="Zhu J.-K."/>
            <person name="Zhang H."/>
        </authorList>
    </citation>
    <scope>NUCLEOTIDE SEQUENCE [LARGE SCALE GENOMIC DNA]</scope>
</reference>
<feature type="region of interest" description="Disordered" evidence="1">
    <location>
        <begin position="41"/>
        <end position="75"/>
    </location>
</feature>
<dbReference type="AlphaFoldDB" id="A0A3L6RGN1"/>
<protein>
    <submittedName>
        <fullName evidence="2">Uncharacterized protein</fullName>
    </submittedName>
</protein>
<name>A0A3L6RGN1_PANMI</name>
<evidence type="ECO:0000256" key="1">
    <source>
        <dbReference type="SAM" id="MobiDB-lite"/>
    </source>
</evidence>
<sequence>MSGNCSISRSYCGHRLGENVGRVVPLGLFLGVEGSRDACSRYPAISTPSPPPASSPASNSCTMPARSRGRKTPVHRLPFLRVVMADQKHVAGESTRGRCHRPPPLCAVLCGQG</sequence>
<organism evidence="2 3">
    <name type="scientific">Panicum miliaceum</name>
    <name type="common">Proso millet</name>
    <name type="synonym">Broomcorn millet</name>
    <dbReference type="NCBI Taxonomy" id="4540"/>
    <lineage>
        <taxon>Eukaryota</taxon>
        <taxon>Viridiplantae</taxon>
        <taxon>Streptophyta</taxon>
        <taxon>Embryophyta</taxon>
        <taxon>Tracheophyta</taxon>
        <taxon>Spermatophyta</taxon>
        <taxon>Magnoliopsida</taxon>
        <taxon>Liliopsida</taxon>
        <taxon>Poales</taxon>
        <taxon>Poaceae</taxon>
        <taxon>PACMAD clade</taxon>
        <taxon>Panicoideae</taxon>
        <taxon>Panicodae</taxon>
        <taxon>Paniceae</taxon>
        <taxon>Panicinae</taxon>
        <taxon>Panicum</taxon>
        <taxon>Panicum sect. Panicum</taxon>
    </lineage>
</organism>
<proteinExistence type="predicted"/>
<evidence type="ECO:0000313" key="2">
    <source>
        <dbReference type="EMBL" id="RLN03486.1"/>
    </source>
</evidence>
<keyword evidence="3" id="KW-1185">Reference proteome</keyword>